<dbReference type="AlphaFoldDB" id="A0A5N7JYS0"/>
<organism evidence="1 2">
    <name type="scientific">Pseudomonas kitaguniensis</name>
    <dbReference type="NCBI Taxonomy" id="2607908"/>
    <lineage>
        <taxon>Bacteria</taxon>
        <taxon>Pseudomonadati</taxon>
        <taxon>Pseudomonadota</taxon>
        <taxon>Gammaproteobacteria</taxon>
        <taxon>Pseudomonadales</taxon>
        <taxon>Pseudomonadaceae</taxon>
        <taxon>Pseudomonas</taxon>
    </lineage>
</organism>
<name>A0A5N7JYS0_9PSED</name>
<dbReference type="Proteomes" id="UP000325438">
    <property type="component" value="Unassembled WGS sequence"/>
</dbReference>
<dbReference type="SUPFAM" id="SSF51430">
    <property type="entry name" value="NAD(P)-linked oxidoreductase"/>
    <property type="match status" value="1"/>
</dbReference>
<dbReference type="Gene3D" id="3.20.20.100">
    <property type="entry name" value="NADP-dependent oxidoreductase domain"/>
    <property type="match status" value="1"/>
</dbReference>
<protein>
    <recommendedName>
        <fullName evidence="3">Aldo/keto reductase</fullName>
    </recommendedName>
</protein>
<evidence type="ECO:0000313" key="1">
    <source>
        <dbReference type="EMBL" id="MPQ86484.1"/>
    </source>
</evidence>
<reference evidence="1 2" key="1">
    <citation type="submission" date="2019-09" db="EMBL/GenBank/DDBJ databases">
        <title>The draft genomes of Allium pathogen Pseudomonas sp.</title>
        <authorList>
            <person name="Fujikawa T."/>
            <person name="Sawada H."/>
        </authorList>
    </citation>
    <scope>NUCLEOTIDE SEQUENCE [LARGE SCALE GENOMIC DNA]</scope>
    <source>
        <strain evidence="1 2">MAFF 730085</strain>
    </source>
</reference>
<dbReference type="InterPro" id="IPR036812">
    <property type="entry name" value="NAD(P)_OxRdtase_dom_sf"/>
</dbReference>
<gene>
    <name evidence="1" type="ORF">F0170_22390</name>
</gene>
<evidence type="ECO:0000313" key="2">
    <source>
        <dbReference type="Proteomes" id="UP000325438"/>
    </source>
</evidence>
<sequence>MIQPTSWPVVKSRVQTRSQIPGTSSVGHLRENLAVGELQLTDEVMVELNAIAG</sequence>
<dbReference type="EMBL" id="VUBA01000158">
    <property type="protein sequence ID" value="MPQ86484.1"/>
    <property type="molecule type" value="Genomic_DNA"/>
</dbReference>
<accession>A0A5N7JYS0</accession>
<proteinExistence type="predicted"/>
<evidence type="ECO:0008006" key="3">
    <source>
        <dbReference type="Google" id="ProtNLM"/>
    </source>
</evidence>
<comment type="caution">
    <text evidence="1">The sequence shown here is derived from an EMBL/GenBank/DDBJ whole genome shotgun (WGS) entry which is preliminary data.</text>
</comment>